<accession>A0A1S7UIY2</accession>
<feature type="compositionally biased region" description="Basic residues" evidence="1">
    <location>
        <begin position="451"/>
        <end position="463"/>
    </location>
</feature>
<feature type="region of interest" description="Disordered" evidence="1">
    <location>
        <begin position="393"/>
        <end position="499"/>
    </location>
</feature>
<dbReference type="EMBL" id="DF977449">
    <property type="protein sequence ID" value="GAP83177.2"/>
    <property type="molecule type" value="Genomic_DNA"/>
</dbReference>
<dbReference type="STRING" id="77044.A0A1S7UIY2"/>
<proteinExistence type="predicted"/>
<feature type="compositionally biased region" description="Basic and acidic residues" evidence="1">
    <location>
        <begin position="30"/>
        <end position="41"/>
    </location>
</feature>
<gene>
    <name evidence="2" type="ORF">SAMD00023353_0401850</name>
</gene>
<feature type="region of interest" description="Disordered" evidence="1">
    <location>
        <begin position="104"/>
        <end position="136"/>
    </location>
</feature>
<evidence type="ECO:0000313" key="2">
    <source>
        <dbReference type="EMBL" id="GAP83177.2"/>
    </source>
</evidence>
<feature type="compositionally biased region" description="Basic residues" evidence="1">
    <location>
        <begin position="488"/>
        <end position="499"/>
    </location>
</feature>
<feature type="region of interest" description="Disordered" evidence="1">
    <location>
        <begin position="1"/>
        <end position="88"/>
    </location>
</feature>
<reference evidence="2" key="1">
    <citation type="submission" date="2016-03" db="EMBL/GenBank/DDBJ databases">
        <title>Draft genome sequence of Rosellinia necatrix.</title>
        <authorList>
            <person name="Kanematsu S."/>
        </authorList>
    </citation>
    <scope>NUCLEOTIDE SEQUENCE [LARGE SCALE GENOMIC DNA]</scope>
    <source>
        <strain evidence="2">W97</strain>
    </source>
</reference>
<name>A0A1S7UIY2_ROSNE</name>
<dbReference type="OrthoDB" id="5424149at2759"/>
<sequence length="499" mass="55103">MNLPNSKAPPLQVRPSPQSKALNGRLAGVDTRRTRSRKEYPPLDTDPPLNASRRNPSLERAYPPSITRLRKRQSAFDGESARNSQKRVRLTRENLAYFNVMSGTKAKDASDPPTGDTHTGDTTTKATSTSTTSASSGFIDKAKANGILPLYDSQRPTNFEDLHANILRQTDLDSATESEFKYYRGRVCAAPNESTIFGMTSGLLLKRYHEEENDDSKYFSFASQQFTGFPVDVGFNKGLSPPQPDFVEGFRDTDFRPFPINAVSGAVLYRDKPFALTLPHIAGEWKAYGGNIQRADYQSGYDGAALVYARTQALKYLGEGDPPGEAKVLTFITNGANLVISAHYAAPDADGALKYHQYHIKTQELDSYAGFRKGRRMLRNAQDFAKKQSEILRDKLKRHGNNPPKLLAIGSEKEGEHQPSDNSSDEEATTPPPEPSIIQSRKRGASAASPPRRKRGRPPKKKADRVNSSSNVRENQNRGRGAAAGPRGRGRGRPPQRAR</sequence>
<keyword evidence="3" id="KW-1185">Reference proteome</keyword>
<organism evidence="2">
    <name type="scientific">Rosellinia necatrix</name>
    <name type="common">White root-rot fungus</name>
    <dbReference type="NCBI Taxonomy" id="77044"/>
    <lineage>
        <taxon>Eukaryota</taxon>
        <taxon>Fungi</taxon>
        <taxon>Dikarya</taxon>
        <taxon>Ascomycota</taxon>
        <taxon>Pezizomycotina</taxon>
        <taxon>Sordariomycetes</taxon>
        <taxon>Xylariomycetidae</taxon>
        <taxon>Xylariales</taxon>
        <taxon>Xylariaceae</taxon>
        <taxon>Rosellinia</taxon>
    </lineage>
</organism>
<dbReference type="AlphaFoldDB" id="A0A1S7UIY2"/>
<evidence type="ECO:0000256" key="1">
    <source>
        <dbReference type="SAM" id="MobiDB-lite"/>
    </source>
</evidence>
<dbReference type="Proteomes" id="UP000054516">
    <property type="component" value="Unassembled WGS sequence"/>
</dbReference>
<evidence type="ECO:0000313" key="3">
    <source>
        <dbReference type="Proteomes" id="UP000054516"/>
    </source>
</evidence>
<feature type="compositionally biased region" description="Low complexity" evidence="1">
    <location>
        <begin position="111"/>
        <end position="136"/>
    </location>
</feature>
<protein>
    <submittedName>
        <fullName evidence="2">Putative heterokaryon incompatibility</fullName>
    </submittedName>
</protein>